<evidence type="ECO:0000313" key="1">
    <source>
        <dbReference type="EnsemblProtists" id="Phyra82687"/>
    </source>
</evidence>
<dbReference type="HOGENOM" id="CLU_1032320_0_0_1"/>
<dbReference type="EMBL" id="DS566073">
    <property type="status" value="NOT_ANNOTATED_CDS"/>
    <property type="molecule type" value="Genomic_DNA"/>
</dbReference>
<evidence type="ECO:0000313" key="2">
    <source>
        <dbReference type="Proteomes" id="UP000005238"/>
    </source>
</evidence>
<accession>H3GYD0</accession>
<dbReference type="Proteomes" id="UP000005238">
    <property type="component" value="Unassembled WGS sequence"/>
</dbReference>
<dbReference type="eggNOG" id="ENOG502RF8E">
    <property type="taxonomic scope" value="Eukaryota"/>
</dbReference>
<sequence length="284" mass="32500">MTATFIESLARLIDAGDYGGKHYDLEKIKTRLSCSKDRYISSPFSWQRVVESNAPALLFRGACDIIAGVHGYKRIPTDPQHLRDAPKTTSVIRFVEEAYYSKLKFSRDEAYVYKSEYWMQVRNRESPIHVDHGRVVSYIPPCAKDCFKVWVFFPPESEKRTVFNYGYKDDSINRMLQATGSGVLVQRPGDVVVLNNLVFHSVLLVYKPGTPETNKWGGVFGDIVVREKDRCASFRYATKVASGAKKGSREAWESLLSAYSMMEEGDYAPEYFEEEKKKFMAKLE</sequence>
<dbReference type="InParanoid" id="H3GYD0"/>
<reference evidence="1" key="2">
    <citation type="submission" date="2015-06" db="UniProtKB">
        <authorList>
            <consortium name="EnsemblProtists"/>
        </authorList>
    </citation>
    <scope>IDENTIFICATION</scope>
    <source>
        <strain evidence="1">Pr102</strain>
    </source>
</reference>
<keyword evidence="2" id="KW-1185">Reference proteome</keyword>
<proteinExistence type="predicted"/>
<reference evidence="2" key="1">
    <citation type="journal article" date="2006" name="Science">
        <title>Phytophthora genome sequences uncover evolutionary origins and mechanisms of pathogenesis.</title>
        <authorList>
            <person name="Tyler B.M."/>
            <person name="Tripathy S."/>
            <person name="Zhang X."/>
            <person name="Dehal P."/>
            <person name="Jiang R.H."/>
            <person name="Aerts A."/>
            <person name="Arredondo F.D."/>
            <person name="Baxter L."/>
            <person name="Bensasson D."/>
            <person name="Beynon J.L."/>
            <person name="Chapman J."/>
            <person name="Damasceno C.M."/>
            <person name="Dorrance A.E."/>
            <person name="Dou D."/>
            <person name="Dickerman A.W."/>
            <person name="Dubchak I.L."/>
            <person name="Garbelotto M."/>
            <person name="Gijzen M."/>
            <person name="Gordon S.G."/>
            <person name="Govers F."/>
            <person name="Grunwald N.J."/>
            <person name="Huang W."/>
            <person name="Ivors K.L."/>
            <person name="Jones R.W."/>
            <person name="Kamoun S."/>
            <person name="Krampis K."/>
            <person name="Lamour K.H."/>
            <person name="Lee M.K."/>
            <person name="McDonald W.H."/>
            <person name="Medina M."/>
            <person name="Meijer H.J."/>
            <person name="Nordberg E.K."/>
            <person name="Maclean D.J."/>
            <person name="Ospina-Giraldo M.D."/>
            <person name="Morris P.F."/>
            <person name="Phuntumart V."/>
            <person name="Putnam N.H."/>
            <person name="Rash S."/>
            <person name="Rose J.K."/>
            <person name="Sakihama Y."/>
            <person name="Salamov A.A."/>
            <person name="Savidor A."/>
            <person name="Scheuring C.F."/>
            <person name="Smith B.M."/>
            <person name="Sobral B.W."/>
            <person name="Terry A."/>
            <person name="Torto-Alalibo T.A."/>
            <person name="Win J."/>
            <person name="Xu Z."/>
            <person name="Zhang H."/>
            <person name="Grigoriev I.V."/>
            <person name="Rokhsar D.S."/>
            <person name="Boore J.L."/>
        </authorList>
    </citation>
    <scope>NUCLEOTIDE SEQUENCE [LARGE SCALE GENOMIC DNA]</scope>
    <source>
        <strain evidence="2">Pr102</strain>
    </source>
</reference>
<dbReference type="AlphaFoldDB" id="H3GYD0"/>
<evidence type="ECO:0008006" key="3">
    <source>
        <dbReference type="Google" id="ProtNLM"/>
    </source>
</evidence>
<dbReference type="EnsemblProtists" id="Phyra82687">
    <property type="protein sequence ID" value="Phyra82687"/>
    <property type="gene ID" value="Phyra82687"/>
</dbReference>
<name>H3GYD0_PHYRM</name>
<dbReference type="OMA" id="XAYCAME"/>
<organism evidence="1 2">
    <name type="scientific">Phytophthora ramorum</name>
    <name type="common">Sudden oak death agent</name>
    <dbReference type="NCBI Taxonomy" id="164328"/>
    <lineage>
        <taxon>Eukaryota</taxon>
        <taxon>Sar</taxon>
        <taxon>Stramenopiles</taxon>
        <taxon>Oomycota</taxon>
        <taxon>Peronosporomycetes</taxon>
        <taxon>Peronosporales</taxon>
        <taxon>Peronosporaceae</taxon>
        <taxon>Phytophthora</taxon>
    </lineage>
</organism>
<protein>
    <recommendedName>
        <fullName evidence="3">JmjC domain-containing protein</fullName>
    </recommendedName>
</protein>